<protein>
    <submittedName>
        <fullName evidence="1">Uncharacterized protein</fullName>
    </submittedName>
</protein>
<dbReference type="EMBL" id="GBXM01102943">
    <property type="protein sequence ID" value="JAH05634.1"/>
    <property type="molecule type" value="Transcribed_RNA"/>
</dbReference>
<reference evidence="1" key="2">
    <citation type="journal article" date="2015" name="Fish Shellfish Immunol.">
        <title>Early steps in the European eel (Anguilla anguilla)-Vibrio vulnificus interaction in the gills: Role of the RtxA13 toxin.</title>
        <authorList>
            <person name="Callol A."/>
            <person name="Pajuelo D."/>
            <person name="Ebbesson L."/>
            <person name="Teles M."/>
            <person name="MacKenzie S."/>
            <person name="Amaro C."/>
        </authorList>
    </citation>
    <scope>NUCLEOTIDE SEQUENCE</scope>
</reference>
<evidence type="ECO:0000313" key="1">
    <source>
        <dbReference type="EMBL" id="JAH05634.1"/>
    </source>
</evidence>
<sequence length="41" mass="4703">MIQPKAKMGLFQENGHFVASSIFTVNFSFSSKSFRLTDKYI</sequence>
<accession>A0A0E9PM92</accession>
<organism evidence="1">
    <name type="scientific">Anguilla anguilla</name>
    <name type="common">European freshwater eel</name>
    <name type="synonym">Muraena anguilla</name>
    <dbReference type="NCBI Taxonomy" id="7936"/>
    <lineage>
        <taxon>Eukaryota</taxon>
        <taxon>Metazoa</taxon>
        <taxon>Chordata</taxon>
        <taxon>Craniata</taxon>
        <taxon>Vertebrata</taxon>
        <taxon>Euteleostomi</taxon>
        <taxon>Actinopterygii</taxon>
        <taxon>Neopterygii</taxon>
        <taxon>Teleostei</taxon>
        <taxon>Anguilliformes</taxon>
        <taxon>Anguillidae</taxon>
        <taxon>Anguilla</taxon>
    </lineage>
</organism>
<proteinExistence type="predicted"/>
<name>A0A0E9PM92_ANGAN</name>
<reference evidence="1" key="1">
    <citation type="submission" date="2014-11" db="EMBL/GenBank/DDBJ databases">
        <authorList>
            <person name="Amaro Gonzalez C."/>
        </authorList>
    </citation>
    <scope>NUCLEOTIDE SEQUENCE</scope>
</reference>
<dbReference type="AlphaFoldDB" id="A0A0E9PM92"/>